<feature type="transmembrane region" description="Helical" evidence="1">
    <location>
        <begin position="73"/>
        <end position="92"/>
    </location>
</feature>
<gene>
    <name evidence="2" type="ORF">PGLA1383_LOCUS1968</name>
</gene>
<reference evidence="2" key="1">
    <citation type="submission" date="2021-02" db="EMBL/GenBank/DDBJ databases">
        <authorList>
            <person name="Dougan E. K."/>
            <person name="Rhodes N."/>
            <person name="Thang M."/>
            <person name="Chan C."/>
        </authorList>
    </citation>
    <scope>NUCLEOTIDE SEQUENCE</scope>
</reference>
<accession>A0A813D9X6</accession>
<protein>
    <submittedName>
        <fullName evidence="2">Uncharacterized protein</fullName>
    </submittedName>
</protein>
<keyword evidence="1" id="KW-1133">Transmembrane helix</keyword>
<sequence length="103" mass="11631">MCCEFEMSSDGSSGLFLLVFFWETCMRKWLGNSVSPIPAARRRLSAKYLGFFIPPGAYLGVPRPPWRRSRSSAFSAFFVLGVLGVLSVPPPWRRSLFSAFFVQ</sequence>
<dbReference type="Proteomes" id="UP000654075">
    <property type="component" value="Unassembled WGS sequence"/>
</dbReference>
<evidence type="ECO:0000313" key="2">
    <source>
        <dbReference type="EMBL" id="CAE8582979.1"/>
    </source>
</evidence>
<organism evidence="2 3">
    <name type="scientific">Polarella glacialis</name>
    <name type="common">Dinoflagellate</name>
    <dbReference type="NCBI Taxonomy" id="89957"/>
    <lineage>
        <taxon>Eukaryota</taxon>
        <taxon>Sar</taxon>
        <taxon>Alveolata</taxon>
        <taxon>Dinophyceae</taxon>
        <taxon>Suessiales</taxon>
        <taxon>Suessiaceae</taxon>
        <taxon>Polarella</taxon>
    </lineage>
</organism>
<proteinExistence type="predicted"/>
<dbReference type="AlphaFoldDB" id="A0A813D9X6"/>
<dbReference type="EMBL" id="CAJNNV010000552">
    <property type="protein sequence ID" value="CAE8582979.1"/>
    <property type="molecule type" value="Genomic_DNA"/>
</dbReference>
<name>A0A813D9X6_POLGL</name>
<keyword evidence="3" id="KW-1185">Reference proteome</keyword>
<comment type="caution">
    <text evidence="2">The sequence shown here is derived from an EMBL/GenBank/DDBJ whole genome shotgun (WGS) entry which is preliminary data.</text>
</comment>
<evidence type="ECO:0000313" key="3">
    <source>
        <dbReference type="Proteomes" id="UP000654075"/>
    </source>
</evidence>
<evidence type="ECO:0000256" key="1">
    <source>
        <dbReference type="SAM" id="Phobius"/>
    </source>
</evidence>
<keyword evidence="1" id="KW-0812">Transmembrane</keyword>
<keyword evidence="1" id="KW-0472">Membrane</keyword>